<evidence type="ECO:0000259" key="9">
    <source>
        <dbReference type="PROSITE" id="PS50850"/>
    </source>
</evidence>
<dbReference type="NCBIfam" id="TIGR00711">
    <property type="entry name" value="efflux_EmrB"/>
    <property type="match status" value="1"/>
</dbReference>
<feature type="transmembrane region" description="Helical" evidence="8">
    <location>
        <begin position="362"/>
        <end position="386"/>
    </location>
</feature>
<protein>
    <submittedName>
        <fullName evidence="10">Multidrug MFS transporter</fullName>
    </submittedName>
</protein>
<feature type="transmembrane region" description="Helical" evidence="8">
    <location>
        <begin position="269"/>
        <end position="293"/>
    </location>
</feature>
<evidence type="ECO:0000256" key="5">
    <source>
        <dbReference type="ARBA" id="ARBA00022692"/>
    </source>
</evidence>
<dbReference type="Gene3D" id="1.20.1250.20">
    <property type="entry name" value="MFS general substrate transporter like domains"/>
    <property type="match status" value="1"/>
</dbReference>
<evidence type="ECO:0000313" key="10">
    <source>
        <dbReference type="EMBL" id="AKV59862.1"/>
    </source>
</evidence>
<comment type="similarity">
    <text evidence="2">Belongs to the major facilitator superfamily. EmrB family.</text>
</comment>
<feature type="transmembrane region" description="Helical" evidence="8">
    <location>
        <begin position="203"/>
        <end position="220"/>
    </location>
</feature>
<dbReference type="InterPro" id="IPR036259">
    <property type="entry name" value="MFS_trans_sf"/>
</dbReference>
<dbReference type="Proteomes" id="UP000060016">
    <property type="component" value="Chromosome"/>
</dbReference>
<evidence type="ECO:0000256" key="1">
    <source>
        <dbReference type="ARBA" id="ARBA00004651"/>
    </source>
</evidence>
<feature type="transmembrane region" description="Helical" evidence="8">
    <location>
        <begin position="335"/>
        <end position="356"/>
    </location>
</feature>
<keyword evidence="11" id="KW-1185">Reference proteome</keyword>
<dbReference type="InterPro" id="IPR004638">
    <property type="entry name" value="EmrB-like"/>
</dbReference>
<gene>
    <name evidence="10" type="ORF">AK829_05205</name>
</gene>
<feature type="transmembrane region" description="Helical" evidence="8">
    <location>
        <begin position="232"/>
        <end position="248"/>
    </location>
</feature>
<sequence>MKPTTPPSPQQSSPWPALWAMMLGFFMILVDSTIVSVAIPAITEDLGASYNEVIWVNSAYLLAYAVPLLITGRLGDRFGPRNIYILGLALFTVSSLACGLASTSAALIAARAFQGLGGAMVTPQTMSVMIRTFTPTQRGGAMGVWGATAGLATVMGPLLGGVLVDAGGWPWIFNVNVPIGIIGIILALIYVPKLEQTNRTFDWIGVVLSATGMFCLVFGIQEAEHFNWDWRVWALLIAAAVLLTLFVQKQRTLGDSALVPLRLFNDRNFTLANVTIATVGFAVSTYIIPWMIYVQNVKGFTPTQAALLVLPSGVVSGLLAPFIGRLTNTHDPKPFAIAGLSLAALSMAISALITTPEVDSRWMYAIAALYGVANSMMWGPLSMVATRNLERTLAGAGSSVYNTTRQIGAVIGSAAIAAMMTSQLTRRLGGGAEGSGTAAQMSGTLPPPLHQPFADAMSTSIWLPCAVIALGVLVACCFKRTESWTAQ</sequence>
<dbReference type="GO" id="GO:0005886">
    <property type="term" value="C:plasma membrane"/>
    <property type="evidence" value="ECO:0007669"/>
    <property type="project" value="UniProtKB-SubCell"/>
</dbReference>
<feature type="transmembrane region" description="Helical" evidence="8">
    <location>
        <begin position="54"/>
        <end position="71"/>
    </location>
</feature>
<dbReference type="PANTHER" id="PTHR42718:SF42">
    <property type="entry name" value="EXPORT PROTEIN"/>
    <property type="match status" value="1"/>
</dbReference>
<dbReference type="InterPro" id="IPR011701">
    <property type="entry name" value="MFS"/>
</dbReference>
<keyword evidence="5 8" id="KW-0812">Transmembrane</keyword>
<evidence type="ECO:0000256" key="3">
    <source>
        <dbReference type="ARBA" id="ARBA00022448"/>
    </source>
</evidence>
<evidence type="ECO:0000313" key="11">
    <source>
        <dbReference type="Proteomes" id="UP000060016"/>
    </source>
</evidence>
<dbReference type="FunFam" id="1.20.1720.10:FF:000021">
    <property type="entry name" value="Drug resistance transporter, EmrB/QacA subfamily"/>
    <property type="match status" value="1"/>
</dbReference>
<dbReference type="PATRIC" id="fig|156976.3.peg.1035"/>
<feature type="transmembrane region" description="Helical" evidence="8">
    <location>
        <begin position="407"/>
        <end position="425"/>
    </location>
</feature>
<dbReference type="CDD" id="cd17321">
    <property type="entry name" value="MFS_MMR_MDR_like"/>
    <property type="match status" value="1"/>
</dbReference>
<dbReference type="KEGG" id="crie:AK829_05205"/>
<accession>A0A0K1REL1</accession>
<dbReference type="AlphaFoldDB" id="A0A0K1REL1"/>
<evidence type="ECO:0000256" key="4">
    <source>
        <dbReference type="ARBA" id="ARBA00022475"/>
    </source>
</evidence>
<feature type="transmembrane region" description="Helical" evidence="8">
    <location>
        <begin position="305"/>
        <end position="323"/>
    </location>
</feature>
<keyword evidence="7 8" id="KW-0472">Membrane</keyword>
<feature type="transmembrane region" description="Helical" evidence="8">
    <location>
        <begin position="20"/>
        <end position="42"/>
    </location>
</feature>
<name>A0A0K1REL1_9CORY</name>
<evidence type="ECO:0000256" key="8">
    <source>
        <dbReference type="SAM" id="Phobius"/>
    </source>
</evidence>
<feature type="transmembrane region" description="Helical" evidence="8">
    <location>
        <begin position="142"/>
        <end position="163"/>
    </location>
</feature>
<keyword evidence="6 8" id="KW-1133">Transmembrane helix</keyword>
<reference evidence="10 11" key="1">
    <citation type="submission" date="2015-08" db="EMBL/GenBank/DDBJ databases">
        <authorList>
            <person name="Babu N.S."/>
            <person name="Beckwith C.J."/>
            <person name="Beseler K.G."/>
            <person name="Brison A."/>
            <person name="Carone J.V."/>
            <person name="Caskin T.P."/>
            <person name="Diamond M."/>
            <person name="Durham M.E."/>
            <person name="Foxe J.M."/>
            <person name="Go M."/>
            <person name="Henderson B.A."/>
            <person name="Jones I.B."/>
            <person name="McGettigan J.A."/>
            <person name="Micheletti S.J."/>
            <person name="Nasrallah M.E."/>
            <person name="Ortiz D."/>
            <person name="Piller C.R."/>
            <person name="Privatt S.R."/>
            <person name="Schneider S.L."/>
            <person name="Sharp S."/>
            <person name="Smith T.C."/>
            <person name="Stanton J.D."/>
            <person name="Ullery H.E."/>
            <person name="Wilson R.J."/>
            <person name="Serrano M.G."/>
            <person name="Buck G."/>
            <person name="Lee V."/>
            <person name="Wang Y."/>
            <person name="Carvalho R."/>
            <person name="Voegtly L."/>
            <person name="Shi R."/>
            <person name="Duckworth R."/>
            <person name="Johnson A."/>
            <person name="Loviza R."/>
            <person name="Walstead R."/>
            <person name="Shah Z."/>
            <person name="Kiflezghi M."/>
            <person name="Wade K."/>
            <person name="Ball S.L."/>
            <person name="Bradley K.W."/>
            <person name="Asai D.J."/>
            <person name="Bowman C.A."/>
            <person name="Russell D.A."/>
            <person name="Pope W.H."/>
            <person name="Jacobs-Sera D."/>
            <person name="Hendrix R.W."/>
            <person name="Hatfull G.F."/>
        </authorList>
    </citation>
    <scope>NUCLEOTIDE SEQUENCE [LARGE SCALE GENOMIC DNA]</scope>
    <source>
        <strain evidence="10 11">PUDD_83A45</strain>
    </source>
</reference>
<evidence type="ECO:0000256" key="6">
    <source>
        <dbReference type="ARBA" id="ARBA00022989"/>
    </source>
</evidence>
<comment type="subcellular location">
    <subcellularLocation>
        <location evidence="1">Cell membrane</location>
        <topology evidence="1">Multi-pass membrane protein</topology>
    </subcellularLocation>
</comment>
<feature type="domain" description="Major facilitator superfamily (MFS) profile" evidence="9">
    <location>
        <begin position="17"/>
        <end position="483"/>
    </location>
</feature>
<dbReference type="Pfam" id="PF07690">
    <property type="entry name" value="MFS_1"/>
    <property type="match status" value="1"/>
</dbReference>
<dbReference type="PANTHER" id="PTHR42718">
    <property type="entry name" value="MAJOR FACILITATOR SUPERFAMILY MULTIDRUG TRANSPORTER MFSC"/>
    <property type="match status" value="1"/>
</dbReference>
<evidence type="ECO:0000256" key="2">
    <source>
        <dbReference type="ARBA" id="ARBA00008537"/>
    </source>
</evidence>
<dbReference type="PRINTS" id="PR01036">
    <property type="entry name" value="TCRTETB"/>
</dbReference>
<proteinExistence type="inferred from homology"/>
<keyword evidence="3" id="KW-0813">Transport</keyword>
<feature type="transmembrane region" description="Helical" evidence="8">
    <location>
        <begin position="169"/>
        <end position="191"/>
    </location>
</feature>
<dbReference type="GO" id="GO:0022857">
    <property type="term" value="F:transmembrane transporter activity"/>
    <property type="evidence" value="ECO:0007669"/>
    <property type="project" value="InterPro"/>
</dbReference>
<dbReference type="SUPFAM" id="SSF103473">
    <property type="entry name" value="MFS general substrate transporter"/>
    <property type="match status" value="1"/>
</dbReference>
<organism evidence="10 11">
    <name type="scientific">Corynebacterium riegelii</name>
    <dbReference type="NCBI Taxonomy" id="156976"/>
    <lineage>
        <taxon>Bacteria</taxon>
        <taxon>Bacillati</taxon>
        <taxon>Actinomycetota</taxon>
        <taxon>Actinomycetes</taxon>
        <taxon>Mycobacteriales</taxon>
        <taxon>Corynebacteriaceae</taxon>
        <taxon>Corynebacterium</taxon>
    </lineage>
</organism>
<dbReference type="InterPro" id="IPR020846">
    <property type="entry name" value="MFS_dom"/>
</dbReference>
<keyword evidence="4" id="KW-1003">Cell membrane</keyword>
<feature type="transmembrane region" description="Helical" evidence="8">
    <location>
        <begin position="83"/>
        <end position="102"/>
    </location>
</feature>
<dbReference type="EMBL" id="CP012342">
    <property type="protein sequence ID" value="AKV59862.1"/>
    <property type="molecule type" value="Genomic_DNA"/>
</dbReference>
<dbReference type="Gene3D" id="1.20.1720.10">
    <property type="entry name" value="Multidrug resistance protein D"/>
    <property type="match status" value="1"/>
</dbReference>
<dbReference type="PROSITE" id="PS50850">
    <property type="entry name" value="MFS"/>
    <property type="match status" value="1"/>
</dbReference>
<evidence type="ECO:0000256" key="7">
    <source>
        <dbReference type="ARBA" id="ARBA00023136"/>
    </source>
</evidence>
<feature type="transmembrane region" description="Helical" evidence="8">
    <location>
        <begin position="461"/>
        <end position="478"/>
    </location>
</feature>